<dbReference type="InterPro" id="IPR036942">
    <property type="entry name" value="Beta-barrel_TonB_sf"/>
</dbReference>
<evidence type="ECO:0000256" key="1">
    <source>
        <dbReference type="ARBA" id="ARBA00004571"/>
    </source>
</evidence>
<dbReference type="InterPro" id="IPR037066">
    <property type="entry name" value="Plug_dom_sf"/>
</dbReference>
<dbReference type="Gene3D" id="2.170.130.10">
    <property type="entry name" value="TonB-dependent receptor, plug domain"/>
    <property type="match status" value="1"/>
</dbReference>
<keyword evidence="12 19" id="KW-0675">Receptor</keyword>
<keyword evidence="7" id="KW-0732">Signal</keyword>
<dbReference type="GO" id="GO:0015891">
    <property type="term" value="P:siderophore transport"/>
    <property type="evidence" value="ECO:0007669"/>
    <property type="project" value="InterPro"/>
</dbReference>
<dbReference type="Proteomes" id="UP000005933">
    <property type="component" value="Unassembled WGS sequence"/>
</dbReference>
<proteinExistence type="inferred from homology"/>
<evidence type="ECO:0000256" key="7">
    <source>
        <dbReference type="ARBA" id="ARBA00022729"/>
    </source>
</evidence>
<keyword evidence="10 15" id="KW-0798">TonB box</keyword>
<dbReference type="InterPro" id="IPR039426">
    <property type="entry name" value="TonB-dep_rcpt-like"/>
</dbReference>
<evidence type="ECO:0000256" key="13">
    <source>
        <dbReference type="ARBA" id="ARBA00023237"/>
    </source>
</evidence>
<dbReference type="Pfam" id="PF00593">
    <property type="entry name" value="TonB_dep_Rec_b-barrel"/>
    <property type="match status" value="1"/>
</dbReference>
<reference evidence="19 20" key="1">
    <citation type="journal article" date="2006" name="Mol. Plant Microbe Interact.">
        <title>Identification of open reading frames unique to a select agent: Ralstonia solanacearum race 3 biovar 2.</title>
        <authorList>
            <person name="Gabriel D.W."/>
            <person name="Allen C."/>
            <person name="Schell M."/>
            <person name="Denny T.P."/>
            <person name="Greenberg J.T."/>
            <person name="Duan Y.P."/>
            <person name="Flores-Cruz Z."/>
            <person name="Huang Q."/>
            <person name="Clifford J.M."/>
            <person name="Presting G."/>
            <person name="Gonzalez E.T."/>
            <person name="Reddy J."/>
            <person name="Elphinstone J."/>
            <person name="Swanson J."/>
            <person name="Yao J."/>
            <person name="Mulholland V."/>
            <person name="Liu L."/>
            <person name="Farmerie W."/>
            <person name="Patnaikuni M."/>
            <person name="Balogh B."/>
            <person name="Norman D."/>
            <person name="Alvarez A."/>
            <person name="Castillo J.A."/>
            <person name="Jones J."/>
            <person name="Saddler G."/>
            <person name="Walunas T."/>
            <person name="Zhukov A."/>
            <person name="Mikhailova N."/>
        </authorList>
    </citation>
    <scope>NUCLEOTIDE SEQUENCE [LARGE SCALE GENOMIC DNA]</scope>
    <source>
        <strain evidence="19 20">UW551</strain>
    </source>
</reference>
<keyword evidence="6 14" id="KW-0812">Transmembrane</keyword>
<accession>A0AB33VES8</accession>
<dbReference type="PANTHER" id="PTHR32552:SF68">
    <property type="entry name" value="FERRICHROME OUTER MEMBRANE TRANSPORTER_PHAGE RECEPTOR"/>
    <property type="match status" value="1"/>
</dbReference>
<feature type="domain" description="TonB-dependent receptor plug" evidence="18">
    <location>
        <begin position="219"/>
        <end position="315"/>
    </location>
</feature>
<dbReference type="NCBIfam" id="TIGR01783">
    <property type="entry name" value="TonB-siderophor"/>
    <property type="match status" value="1"/>
</dbReference>
<keyword evidence="8" id="KW-0408">Iron</keyword>
<evidence type="ECO:0000256" key="5">
    <source>
        <dbReference type="ARBA" id="ARBA00022496"/>
    </source>
</evidence>
<comment type="similarity">
    <text evidence="2 14 15">Belongs to the TonB-dependent receptor family.</text>
</comment>
<dbReference type="InterPro" id="IPR012910">
    <property type="entry name" value="Plug_dom"/>
</dbReference>
<evidence type="ECO:0000256" key="4">
    <source>
        <dbReference type="ARBA" id="ARBA00022452"/>
    </source>
</evidence>
<organism evidence="19 20">
    <name type="scientific">Ralstonia solanacearum (strain UW551)</name>
    <dbReference type="NCBI Taxonomy" id="342110"/>
    <lineage>
        <taxon>Bacteria</taxon>
        <taxon>Pseudomonadati</taxon>
        <taxon>Pseudomonadota</taxon>
        <taxon>Betaproteobacteria</taxon>
        <taxon>Burkholderiales</taxon>
        <taxon>Burkholderiaceae</taxon>
        <taxon>Ralstonia</taxon>
        <taxon>Ralstonia solanacearum species complex</taxon>
    </lineage>
</organism>
<evidence type="ECO:0000256" key="16">
    <source>
        <dbReference type="SAM" id="MobiDB-lite"/>
    </source>
</evidence>
<evidence type="ECO:0000256" key="15">
    <source>
        <dbReference type="RuleBase" id="RU003357"/>
    </source>
</evidence>
<evidence type="ECO:0000256" key="3">
    <source>
        <dbReference type="ARBA" id="ARBA00022448"/>
    </source>
</evidence>
<feature type="domain" description="TonB-dependent receptor-like beta-barrel" evidence="17">
    <location>
        <begin position="387"/>
        <end position="827"/>
    </location>
</feature>
<evidence type="ECO:0000256" key="6">
    <source>
        <dbReference type="ARBA" id="ARBA00022692"/>
    </source>
</evidence>
<dbReference type="CDD" id="cd01347">
    <property type="entry name" value="ligand_gated_channel"/>
    <property type="match status" value="1"/>
</dbReference>
<dbReference type="PANTHER" id="PTHR32552">
    <property type="entry name" value="FERRICHROME IRON RECEPTOR-RELATED"/>
    <property type="match status" value="1"/>
</dbReference>
<evidence type="ECO:0000256" key="11">
    <source>
        <dbReference type="ARBA" id="ARBA00023136"/>
    </source>
</evidence>
<dbReference type="Gene3D" id="2.40.170.20">
    <property type="entry name" value="TonB-dependent receptor, beta-barrel domain"/>
    <property type="match status" value="1"/>
</dbReference>
<feature type="compositionally biased region" description="Basic and acidic residues" evidence="16">
    <location>
        <begin position="1"/>
        <end position="11"/>
    </location>
</feature>
<keyword evidence="4 14" id="KW-1134">Transmembrane beta strand</keyword>
<dbReference type="Pfam" id="PF07715">
    <property type="entry name" value="Plug"/>
    <property type="match status" value="1"/>
</dbReference>
<feature type="region of interest" description="Disordered" evidence="16">
    <location>
        <begin position="57"/>
        <end position="78"/>
    </location>
</feature>
<evidence type="ECO:0000256" key="2">
    <source>
        <dbReference type="ARBA" id="ARBA00009810"/>
    </source>
</evidence>
<dbReference type="GO" id="GO:0038023">
    <property type="term" value="F:signaling receptor activity"/>
    <property type="evidence" value="ECO:0007669"/>
    <property type="project" value="InterPro"/>
</dbReference>
<evidence type="ECO:0000256" key="8">
    <source>
        <dbReference type="ARBA" id="ARBA00023004"/>
    </source>
</evidence>
<dbReference type="InterPro" id="IPR000531">
    <property type="entry name" value="Beta-barrel_TonB"/>
</dbReference>
<evidence type="ECO:0000313" key="20">
    <source>
        <dbReference type="Proteomes" id="UP000005933"/>
    </source>
</evidence>
<evidence type="ECO:0000256" key="12">
    <source>
        <dbReference type="ARBA" id="ARBA00023170"/>
    </source>
</evidence>
<dbReference type="FunFam" id="2.170.130.10:FF:000001">
    <property type="entry name" value="Catecholate siderophore TonB-dependent receptor"/>
    <property type="match status" value="1"/>
</dbReference>
<comment type="caution">
    <text evidence="19">The sequence shown here is derived from an EMBL/GenBank/DDBJ whole genome shotgun (WGS) entry which is preliminary data.</text>
</comment>
<dbReference type="InterPro" id="IPR010105">
    <property type="entry name" value="TonB_sidphr_rcpt"/>
</dbReference>
<dbReference type="GO" id="GO:0015344">
    <property type="term" value="F:siderophore uptake transmembrane transporter activity"/>
    <property type="evidence" value="ECO:0007669"/>
    <property type="project" value="TreeGrafter"/>
</dbReference>
<protein>
    <submittedName>
        <fullName evidence="19">Ferrichrome-iron receptor</fullName>
    </submittedName>
</protein>
<dbReference type="SUPFAM" id="SSF56935">
    <property type="entry name" value="Porins"/>
    <property type="match status" value="1"/>
</dbReference>
<evidence type="ECO:0000256" key="14">
    <source>
        <dbReference type="PROSITE-ProRule" id="PRU01360"/>
    </source>
</evidence>
<name>A0AB33VES8_RALSU</name>
<dbReference type="GO" id="GO:0009279">
    <property type="term" value="C:cell outer membrane"/>
    <property type="evidence" value="ECO:0007669"/>
    <property type="project" value="UniProtKB-SubCell"/>
</dbReference>
<keyword evidence="11 14" id="KW-0472">Membrane</keyword>
<evidence type="ECO:0000256" key="9">
    <source>
        <dbReference type="ARBA" id="ARBA00023065"/>
    </source>
</evidence>
<keyword evidence="5" id="KW-0410">Iron transport</keyword>
<evidence type="ECO:0000259" key="17">
    <source>
        <dbReference type="Pfam" id="PF00593"/>
    </source>
</evidence>
<gene>
    <name evidence="19" type="ORF">RRSL_03372</name>
</gene>
<evidence type="ECO:0000313" key="19">
    <source>
        <dbReference type="EMBL" id="EAP73410.1"/>
    </source>
</evidence>
<dbReference type="AlphaFoldDB" id="A0AB33VES8"/>
<evidence type="ECO:0000256" key="10">
    <source>
        <dbReference type="ARBA" id="ARBA00023077"/>
    </source>
</evidence>
<comment type="subcellular location">
    <subcellularLocation>
        <location evidence="1 14">Cell outer membrane</location>
        <topology evidence="1 14">Multi-pass membrane protein</topology>
    </subcellularLocation>
</comment>
<keyword evidence="3 14" id="KW-0813">Transport</keyword>
<dbReference type="PROSITE" id="PS52016">
    <property type="entry name" value="TONB_DEPENDENT_REC_3"/>
    <property type="match status" value="1"/>
</dbReference>
<dbReference type="EMBL" id="AAKL01000014">
    <property type="protein sequence ID" value="EAP73410.1"/>
    <property type="molecule type" value="Genomic_DNA"/>
</dbReference>
<keyword evidence="13 14" id="KW-0998">Cell outer membrane</keyword>
<sequence length="860" mass="93372">MDGRGLGRADQRIGPVRTNGLRPVGADHVQAQPGHGADQRRMEQLAGVAVADQCHAQDRRGLSRKRHIDEQEDGVDATRPHRLRGIPCAALCAARRHSGRRTTCTASKVLLNSLVNRNCSHYYLRLHKLKAPPHGDGALPAIGPAHFTGTVMPPKRLCLSLAVLGTLPFAQAALADEATKAAPAVQAGTLPAATVTGTRSRTSYDTPVATTATKIAAPLREIPQSVNVVPHAVIQDQGALSLNDTLRNVPGVSASLGDAQRDQVTIRGFSAINDQYVDGLRDDALYFRDLSNVDRVEVLKGPAAVLYGRGSSGGIINRVTKKPLATPLAEVGVVVGTEGQKRAEFDLNTSINDDAVRARLTGAVEDSGGFRNDYFLRRQAISPSFLLNLSPDTKLTLQFDYLHDTRIADQGVPSYRGRPVNVPIETRYGSASAGDGNIETTVKSVTGTLDHRFNDQWSFHSVVRNYEYSLGRNNYTSVRSVNDGPVPTVTLNVNQRNRSDRGTVWQNELTQQAETFGIRHTLLYGIELGYQDKSDRVAALSQNFTYNLFNPVPVVLPTVPGNAAPSNYGLTHNETYAVYAQDLVKFSPQWTVLAGLRYEILKQSRDDLTPKNQDLSRTDKPVSPRLGIVYHPVEPLSLYASYSRSFQPLADSFTYYTNSSALAPQSTTNYEIGAKYDVSASASVSAALFDMKQTNLTSVDPATQLAVPIGTQRTRGLELAFSGEVAKTWSVIASYAYLNGVLTNPFDKSNGVAVTGNQPSLTPRHSGSLWVKHDLPNGFYVAGGIHAEGARFASQYNLTTLPGYMTVDLGAGYRSKHVDVTLNLQNLFNRAYYVSAHGGAENYNLPGAPRMALLGVRYKM</sequence>
<keyword evidence="9" id="KW-0406">Ion transport</keyword>
<evidence type="ECO:0000259" key="18">
    <source>
        <dbReference type="Pfam" id="PF07715"/>
    </source>
</evidence>
<feature type="region of interest" description="Disordered" evidence="16">
    <location>
        <begin position="1"/>
        <end position="25"/>
    </location>
</feature>